<dbReference type="Gramene" id="ONK76348">
    <property type="protein sequence ID" value="ONK76348"/>
    <property type="gene ID" value="A4U43_C03F26650"/>
</dbReference>
<protein>
    <submittedName>
        <fullName evidence="1">Uncharacterized protein</fullName>
    </submittedName>
</protein>
<keyword evidence="2" id="KW-1185">Reference proteome</keyword>
<reference evidence="2" key="1">
    <citation type="journal article" date="2017" name="Nat. Commun.">
        <title>The asparagus genome sheds light on the origin and evolution of a young Y chromosome.</title>
        <authorList>
            <person name="Harkess A."/>
            <person name="Zhou J."/>
            <person name="Xu C."/>
            <person name="Bowers J.E."/>
            <person name="Van der Hulst R."/>
            <person name="Ayyampalayam S."/>
            <person name="Mercati F."/>
            <person name="Riccardi P."/>
            <person name="McKain M.R."/>
            <person name="Kakrana A."/>
            <person name="Tang H."/>
            <person name="Ray J."/>
            <person name="Groenendijk J."/>
            <person name="Arikit S."/>
            <person name="Mathioni S.M."/>
            <person name="Nakano M."/>
            <person name="Shan H."/>
            <person name="Telgmann-Rauber A."/>
            <person name="Kanno A."/>
            <person name="Yue Z."/>
            <person name="Chen H."/>
            <person name="Li W."/>
            <person name="Chen Y."/>
            <person name="Xu X."/>
            <person name="Zhang Y."/>
            <person name="Luo S."/>
            <person name="Chen H."/>
            <person name="Gao J."/>
            <person name="Mao Z."/>
            <person name="Pires J.C."/>
            <person name="Luo M."/>
            <person name="Kudrna D."/>
            <person name="Wing R.A."/>
            <person name="Meyers B.C."/>
            <person name="Yi K."/>
            <person name="Kong H."/>
            <person name="Lavrijsen P."/>
            <person name="Sunseri F."/>
            <person name="Falavigna A."/>
            <person name="Ye Y."/>
            <person name="Leebens-Mack J.H."/>
            <person name="Chen G."/>
        </authorList>
    </citation>
    <scope>NUCLEOTIDE SEQUENCE [LARGE SCALE GENOMIC DNA]</scope>
    <source>
        <strain evidence="2">cv. DH0086</strain>
    </source>
</reference>
<evidence type="ECO:0000313" key="1">
    <source>
        <dbReference type="EMBL" id="ONK76348.1"/>
    </source>
</evidence>
<name>A0A5P1FDA0_ASPOF</name>
<dbReference type="EMBL" id="CM007383">
    <property type="protein sequence ID" value="ONK76348.1"/>
    <property type="molecule type" value="Genomic_DNA"/>
</dbReference>
<sequence>MVRYTSQFRAGFIIELRLSAVEDNVMMSGLKNEGSFFKERHFGLSIISLCLGSVKEGALPNEVPVIWNVFCNQFAKSNGQYPEEDAKVPAWIRSSESKWWTMLIDFTLHIFKDRLIARALLCSTGLEVCD</sequence>
<dbReference type="Proteomes" id="UP000243459">
    <property type="component" value="Chromosome 3"/>
</dbReference>
<organism evidence="1 2">
    <name type="scientific">Asparagus officinalis</name>
    <name type="common">Garden asparagus</name>
    <dbReference type="NCBI Taxonomy" id="4686"/>
    <lineage>
        <taxon>Eukaryota</taxon>
        <taxon>Viridiplantae</taxon>
        <taxon>Streptophyta</taxon>
        <taxon>Embryophyta</taxon>
        <taxon>Tracheophyta</taxon>
        <taxon>Spermatophyta</taxon>
        <taxon>Magnoliopsida</taxon>
        <taxon>Liliopsida</taxon>
        <taxon>Asparagales</taxon>
        <taxon>Asparagaceae</taxon>
        <taxon>Asparagoideae</taxon>
        <taxon>Asparagus</taxon>
    </lineage>
</organism>
<evidence type="ECO:0000313" key="2">
    <source>
        <dbReference type="Proteomes" id="UP000243459"/>
    </source>
</evidence>
<accession>A0A5P1FDA0</accession>
<dbReference type="AlphaFoldDB" id="A0A5P1FDA0"/>
<gene>
    <name evidence="1" type="ORF">A4U43_C03F26650</name>
</gene>
<proteinExistence type="predicted"/>